<keyword evidence="5" id="KW-0276">Fatty acid metabolism</keyword>
<dbReference type="GO" id="GO:0016020">
    <property type="term" value="C:membrane"/>
    <property type="evidence" value="ECO:0007669"/>
    <property type="project" value="UniProtKB-SubCell"/>
</dbReference>
<evidence type="ECO:0000256" key="7">
    <source>
        <dbReference type="ARBA" id="ARBA00023002"/>
    </source>
</evidence>
<keyword evidence="10 12" id="KW-0472">Membrane</keyword>
<dbReference type="PRINTS" id="PR00075">
    <property type="entry name" value="FACDDSATRASE"/>
</dbReference>
<evidence type="ECO:0000256" key="10">
    <source>
        <dbReference type="ARBA" id="ARBA00023136"/>
    </source>
</evidence>
<keyword evidence="6 12" id="KW-1133">Transmembrane helix</keyword>
<accession>A0A6M2BUG6</accession>
<comment type="subcellular location">
    <subcellularLocation>
        <location evidence="1">Membrane</location>
        <topology evidence="1">Multi-pass membrane protein</topology>
    </subcellularLocation>
</comment>
<reference evidence="14 15" key="1">
    <citation type="journal article" date="2014" name="Int. J. Syst. Evol. Microbiol.">
        <title>Solimonas terrae sp. nov., isolated from soil.</title>
        <authorList>
            <person name="Kim S.J."/>
            <person name="Moon J.Y."/>
            <person name="Weon H.Y."/>
            <person name="Ahn J.H."/>
            <person name="Chen W.M."/>
            <person name="Kwon S.W."/>
        </authorList>
    </citation>
    <scope>NUCLEOTIDE SEQUENCE [LARGE SCALE GENOMIC DNA]</scope>
    <source>
        <strain evidence="14 15">KIS83-12</strain>
    </source>
</reference>
<keyword evidence="9" id="KW-0443">Lipid metabolism</keyword>
<comment type="similarity">
    <text evidence="2">Belongs to the fatty acid desaturase type 2 family.</text>
</comment>
<sequence length="373" mass="43116">MLALFAAFHIACFAAIWTGISWSTFALCLALYGVRMFGITAGYHRYFSHKAYKTGRVFQFVLAWIAQASFQSGALWWAAKHRAHHRHSDTPLDSHSPRQYGFWFAHLGWIFNKQAQAADYTRIADFSKYPELRWLDKHHWIPGAVLGVAVWAIGGWQALVIGFVWSTVLLWHATFCINSLVHVLGRQRYLTGDDSRNNWLFALLSLGEGWHNNHHYYMASARQGFKWWEVDITYYALCGLDRIGVVSELRAPPAHVLDGSRPTSAEIKERIAQAVAHRFCPDRIVRRMQQRWVELNRGHAIADWRRHWAEQLVVRREQLLQNVHAELPSLDQLYRHARRRFARSPALEEIVARARELIASNVIARLEAVPAYA</sequence>
<evidence type="ECO:0000256" key="6">
    <source>
        <dbReference type="ARBA" id="ARBA00022989"/>
    </source>
</evidence>
<protein>
    <submittedName>
        <fullName evidence="14">Acyl-CoA desaturase</fullName>
    </submittedName>
</protein>
<proteinExistence type="inferred from homology"/>
<keyword evidence="3" id="KW-0444">Lipid biosynthesis</keyword>
<keyword evidence="11" id="KW-0275">Fatty acid biosynthesis</keyword>
<gene>
    <name evidence="14" type="ORF">G7Y85_12405</name>
</gene>
<dbReference type="Proteomes" id="UP000472676">
    <property type="component" value="Unassembled WGS sequence"/>
</dbReference>
<evidence type="ECO:0000256" key="3">
    <source>
        <dbReference type="ARBA" id="ARBA00022516"/>
    </source>
</evidence>
<evidence type="ECO:0000256" key="4">
    <source>
        <dbReference type="ARBA" id="ARBA00022692"/>
    </source>
</evidence>
<evidence type="ECO:0000256" key="2">
    <source>
        <dbReference type="ARBA" id="ARBA00008749"/>
    </source>
</evidence>
<dbReference type="InterPro" id="IPR015876">
    <property type="entry name" value="Acyl-CoA_DS"/>
</dbReference>
<evidence type="ECO:0000259" key="13">
    <source>
        <dbReference type="Pfam" id="PF00487"/>
    </source>
</evidence>
<keyword evidence="4 12" id="KW-0812">Transmembrane</keyword>
<evidence type="ECO:0000256" key="11">
    <source>
        <dbReference type="ARBA" id="ARBA00023160"/>
    </source>
</evidence>
<dbReference type="CDD" id="cd03505">
    <property type="entry name" value="Delta9-FADS-like"/>
    <property type="match status" value="1"/>
</dbReference>
<evidence type="ECO:0000313" key="14">
    <source>
        <dbReference type="EMBL" id="NGY05567.1"/>
    </source>
</evidence>
<dbReference type="PANTHER" id="PTHR11351">
    <property type="entry name" value="ACYL-COA DESATURASE"/>
    <property type="match status" value="1"/>
</dbReference>
<dbReference type="EMBL" id="JAAMOW010000006">
    <property type="protein sequence ID" value="NGY05567.1"/>
    <property type="molecule type" value="Genomic_DNA"/>
</dbReference>
<evidence type="ECO:0000256" key="8">
    <source>
        <dbReference type="ARBA" id="ARBA00023004"/>
    </source>
</evidence>
<feature type="domain" description="Fatty acid desaturase" evidence="13">
    <location>
        <begin position="21"/>
        <end position="229"/>
    </location>
</feature>
<organism evidence="14 15">
    <name type="scientific">Solimonas terrae</name>
    <dbReference type="NCBI Taxonomy" id="1396819"/>
    <lineage>
        <taxon>Bacteria</taxon>
        <taxon>Pseudomonadati</taxon>
        <taxon>Pseudomonadota</taxon>
        <taxon>Gammaproteobacteria</taxon>
        <taxon>Nevskiales</taxon>
        <taxon>Nevskiaceae</taxon>
        <taxon>Solimonas</taxon>
    </lineage>
</organism>
<evidence type="ECO:0000256" key="9">
    <source>
        <dbReference type="ARBA" id="ARBA00023098"/>
    </source>
</evidence>
<name>A0A6M2BUG6_9GAMM</name>
<keyword evidence="8" id="KW-0408">Iron</keyword>
<dbReference type="Pfam" id="PF00487">
    <property type="entry name" value="FA_desaturase"/>
    <property type="match status" value="1"/>
</dbReference>
<feature type="transmembrane region" description="Helical" evidence="12">
    <location>
        <begin position="24"/>
        <end position="45"/>
    </location>
</feature>
<feature type="transmembrane region" description="Helical" evidence="12">
    <location>
        <begin position="57"/>
        <end position="79"/>
    </location>
</feature>
<dbReference type="GO" id="GO:0016717">
    <property type="term" value="F:oxidoreductase activity, acting on paired donors, with oxidation of a pair of donors resulting in the reduction of molecular oxygen to two molecules of water"/>
    <property type="evidence" value="ECO:0007669"/>
    <property type="project" value="InterPro"/>
</dbReference>
<comment type="caution">
    <text evidence="14">The sequence shown here is derived from an EMBL/GenBank/DDBJ whole genome shotgun (WGS) entry which is preliminary data.</text>
</comment>
<dbReference type="GO" id="GO:0006633">
    <property type="term" value="P:fatty acid biosynthetic process"/>
    <property type="evidence" value="ECO:0007669"/>
    <property type="project" value="UniProtKB-KW"/>
</dbReference>
<dbReference type="AlphaFoldDB" id="A0A6M2BUG6"/>
<evidence type="ECO:0000313" key="15">
    <source>
        <dbReference type="Proteomes" id="UP000472676"/>
    </source>
</evidence>
<evidence type="ECO:0000256" key="5">
    <source>
        <dbReference type="ARBA" id="ARBA00022832"/>
    </source>
</evidence>
<keyword evidence="15" id="KW-1185">Reference proteome</keyword>
<dbReference type="InterPro" id="IPR005804">
    <property type="entry name" value="FA_desaturase_dom"/>
</dbReference>
<evidence type="ECO:0000256" key="12">
    <source>
        <dbReference type="SAM" id="Phobius"/>
    </source>
</evidence>
<feature type="transmembrane region" description="Helical" evidence="12">
    <location>
        <begin position="140"/>
        <end position="165"/>
    </location>
</feature>
<evidence type="ECO:0000256" key="1">
    <source>
        <dbReference type="ARBA" id="ARBA00004141"/>
    </source>
</evidence>
<dbReference type="PANTHER" id="PTHR11351:SF31">
    <property type="entry name" value="DESATURASE 1, ISOFORM A-RELATED"/>
    <property type="match status" value="1"/>
</dbReference>
<keyword evidence="7" id="KW-0560">Oxidoreductase</keyword>